<reference evidence="5 6" key="1">
    <citation type="submission" date="2023-01" db="EMBL/GenBank/DDBJ databases">
        <title>Description of Helicobacter ibis sp. nov. isolated from faecal droppings of black-faced ibis (Theristicus melanopis).</title>
        <authorList>
            <person name="Lopez-Cantillo M."/>
            <person name="Vidal-Veuthey B."/>
            <person name="Mella A."/>
            <person name="De La Haba R."/>
            <person name="Collado L."/>
        </authorList>
    </citation>
    <scope>NUCLEOTIDE SEQUENCE [LARGE SCALE GENOMIC DNA]</scope>
    <source>
        <strain evidence="5 6">A82</strain>
    </source>
</reference>
<keyword evidence="3 4" id="KW-0732">Signal</keyword>
<dbReference type="InterPro" id="IPR044084">
    <property type="entry name" value="AvModA-like_subst-bd"/>
</dbReference>
<gene>
    <name evidence="5" type="primary">modA</name>
    <name evidence="5" type="ORF">PF021_05780</name>
</gene>
<sequence length="254" mass="28098">MKNVIKKLTISVIAGICLSINANAEDIRVLGAASLKYVLEDIKNDFLKNRPNDKIEISYISSGKAFAQIQNGAPVHLFVSADTDYPAKLFKENLAPNKEEVYAKGKLVLWSNNKSFKITKFEDILNKNIKHISIPNPKLAPYGRASMEALESTNMLKDVKDKFVTGESIGTATTYVESNNAEVGFTALSMLGEGGINTPAMSFVAIDEKLYKPIEQALIIPNFGKDSKLANEFKDYILSKDAKEKFIKFGYSVE</sequence>
<dbReference type="RefSeq" id="WP_271021510.1">
    <property type="nucleotide sequence ID" value="NZ_JAQHXR010000003.1"/>
</dbReference>
<organism evidence="5 6">
    <name type="scientific">Helicobacter ibis</name>
    <dbReference type="NCBI Taxonomy" id="2962633"/>
    <lineage>
        <taxon>Bacteria</taxon>
        <taxon>Pseudomonadati</taxon>
        <taxon>Campylobacterota</taxon>
        <taxon>Epsilonproteobacteria</taxon>
        <taxon>Campylobacterales</taxon>
        <taxon>Helicobacteraceae</taxon>
        <taxon>Helicobacter</taxon>
    </lineage>
</organism>
<comment type="similarity">
    <text evidence="1">Belongs to the bacterial solute-binding protein ModA family.</text>
</comment>
<dbReference type="Proteomes" id="UP001210261">
    <property type="component" value="Unassembled WGS sequence"/>
</dbReference>
<dbReference type="PANTHER" id="PTHR30632">
    <property type="entry name" value="MOLYBDATE-BINDING PERIPLASMIC PROTEIN"/>
    <property type="match status" value="1"/>
</dbReference>
<feature type="signal peptide" evidence="4">
    <location>
        <begin position="1"/>
        <end position="24"/>
    </location>
</feature>
<feature type="chain" id="PRO_5045840227" evidence="4">
    <location>
        <begin position="25"/>
        <end position="254"/>
    </location>
</feature>
<dbReference type="Gene3D" id="3.40.190.10">
    <property type="entry name" value="Periplasmic binding protein-like II"/>
    <property type="match status" value="2"/>
</dbReference>
<dbReference type="SUPFAM" id="SSF53850">
    <property type="entry name" value="Periplasmic binding protein-like II"/>
    <property type="match status" value="1"/>
</dbReference>
<evidence type="ECO:0000313" key="5">
    <source>
        <dbReference type="EMBL" id="MDA3969185.1"/>
    </source>
</evidence>
<dbReference type="InterPro" id="IPR050682">
    <property type="entry name" value="ModA/WtpA"/>
</dbReference>
<dbReference type="PANTHER" id="PTHR30632:SF14">
    <property type="entry name" value="TUNGSTATE_MOLYBDATE_CHROMATE-BINDING PROTEIN MODA"/>
    <property type="match status" value="1"/>
</dbReference>
<dbReference type="PIRSF" id="PIRSF004846">
    <property type="entry name" value="ModA"/>
    <property type="match status" value="1"/>
</dbReference>
<dbReference type="EMBL" id="JAQHXR010000003">
    <property type="protein sequence ID" value="MDA3969185.1"/>
    <property type="molecule type" value="Genomic_DNA"/>
</dbReference>
<evidence type="ECO:0000256" key="3">
    <source>
        <dbReference type="ARBA" id="ARBA00022729"/>
    </source>
</evidence>
<evidence type="ECO:0000313" key="6">
    <source>
        <dbReference type="Proteomes" id="UP001210261"/>
    </source>
</evidence>
<keyword evidence="2" id="KW-0479">Metal-binding</keyword>
<evidence type="ECO:0000256" key="4">
    <source>
        <dbReference type="SAM" id="SignalP"/>
    </source>
</evidence>
<keyword evidence="6" id="KW-1185">Reference proteome</keyword>
<dbReference type="NCBIfam" id="TIGR01256">
    <property type="entry name" value="modA"/>
    <property type="match status" value="1"/>
</dbReference>
<dbReference type="Pfam" id="PF13531">
    <property type="entry name" value="SBP_bac_11"/>
    <property type="match status" value="1"/>
</dbReference>
<dbReference type="InterPro" id="IPR005950">
    <property type="entry name" value="ModA"/>
</dbReference>
<proteinExistence type="inferred from homology"/>
<evidence type="ECO:0000256" key="2">
    <source>
        <dbReference type="ARBA" id="ARBA00022723"/>
    </source>
</evidence>
<protein>
    <submittedName>
        <fullName evidence="5">Molybdate ABC transporter substrate-binding protein</fullName>
    </submittedName>
</protein>
<comment type="caution">
    <text evidence="5">The sequence shown here is derived from an EMBL/GenBank/DDBJ whole genome shotgun (WGS) entry which is preliminary data.</text>
</comment>
<name>A0ABT4VEQ0_9HELI</name>
<accession>A0ABT4VEQ0</accession>
<dbReference type="CDD" id="cd13539">
    <property type="entry name" value="PBP2_AvModA"/>
    <property type="match status" value="1"/>
</dbReference>
<evidence type="ECO:0000256" key="1">
    <source>
        <dbReference type="ARBA" id="ARBA00009175"/>
    </source>
</evidence>